<organism evidence="1 2">
    <name type="scientific">Salix suchowensis</name>
    <dbReference type="NCBI Taxonomy" id="1278906"/>
    <lineage>
        <taxon>Eukaryota</taxon>
        <taxon>Viridiplantae</taxon>
        <taxon>Streptophyta</taxon>
        <taxon>Embryophyta</taxon>
        <taxon>Tracheophyta</taxon>
        <taxon>Spermatophyta</taxon>
        <taxon>Magnoliopsida</taxon>
        <taxon>eudicotyledons</taxon>
        <taxon>Gunneridae</taxon>
        <taxon>Pentapetalae</taxon>
        <taxon>rosids</taxon>
        <taxon>fabids</taxon>
        <taxon>Malpighiales</taxon>
        <taxon>Salicaceae</taxon>
        <taxon>Saliceae</taxon>
        <taxon>Salix</taxon>
    </lineage>
</organism>
<proteinExistence type="predicted"/>
<dbReference type="EMBL" id="JAPFFI010000013">
    <property type="protein sequence ID" value="KAJ6371887.1"/>
    <property type="molecule type" value="Genomic_DNA"/>
</dbReference>
<reference evidence="1" key="1">
    <citation type="submission" date="2022-10" db="EMBL/GenBank/DDBJ databases">
        <authorList>
            <person name="Hyden B.L."/>
            <person name="Feng K."/>
            <person name="Yates T."/>
            <person name="Jawdy S."/>
            <person name="Smart L.B."/>
            <person name="Muchero W."/>
        </authorList>
    </citation>
    <scope>NUCLEOTIDE SEQUENCE</scope>
    <source>
        <tissue evidence="1">Shoot tip</tissue>
    </source>
</reference>
<comment type="caution">
    <text evidence="1">The sequence shown here is derived from an EMBL/GenBank/DDBJ whole genome shotgun (WGS) entry which is preliminary data.</text>
</comment>
<evidence type="ECO:0000313" key="2">
    <source>
        <dbReference type="Proteomes" id="UP001141253"/>
    </source>
</evidence>
<sequence>MDHSMYELATFLQNDAVLIKNLRPHMMLSMPGSMRWDWPWIVRWECVLGRNDILKKKNSREPLAQAQGRVVNQWSKKEILLFNNLCTCLCGILEFFEINFIIIIMIIIKKNFIIYNIIIIRDFN</sequence>
<protein>
    <submittedName>
        <fullName evidence="1">Uncharacterized protein</fullName>
    </submittedName>
</protein>
<name>A0ABQ9B4A2_9ROSI</name>
<reference evidence="1" key="2">
    <citation type="journal article" date="2023" name="Int. J. Mol. Sci.">
        <title>De Novo Assembly and Annotation of 11 Diverse Shrub Willow (Salix) Genomes Reveals Novel Gene Organization in Sex-Linked Regions.</title>
        <authorList>
            <person name="Hyden B."/>
            <person name="Feng K."/>
            <person name="Yates T.B."/>
            <person name="Jawdy S."/>
            <person name="Cereghino C."/>
            <person name="Smart L.B."/>
            <person name="Muchero W."/>
        </authorList>
    </citation>
    <scope>NUCLEOTIDE SEQUENCE</scope>
    <source>
        <tissue evidence="1">Shoot tip</tissue>
    </source>
</reference>
<accession>A0ABQ9B4A2</accession>
<dbReference type="Proteomes" id="UP001141253">
    <property type="component" value="Chromosome 17"/>
</dbReference>
<evidence type="ECO:0000313" key="1">
    <source>
        <dbReference type="EMBL" id="KAJ6371887.1"/>
    </source>
</evidence>
<keyword evidence="2" id="KW-1185">Reference proteome</keyword>
<gene>
    <name evidence="1" type="ORF">OIU77_002246</name>
</gene>